<keyword evidence="1" id="KW-1133">Transmembrane helix</keyword>
<feature type="transmembrane region" description="Helical" evidence="1">
    <location>
        <begin position="7"/>
        <end position="24"/>
    </location>
</feature>
<sequence length="70" mass="7933">MFLKLSIIVFFIAIELSLAVYSFILGDSLLVKFLFFVTTAIIIAFGITKLINKVLPIDKDYISSEENIEE</sequence>
<organism evidence="2 3">
    <name type="scientific">Salegentibacter echinorum</name>
    <dbReference type="NCBI Taxonomy" id="1073325"/>
    <lineage>
        <taxon>Bacteria</taxon>
        <taxon>Pseudomonadati</taxon>
        <taxon>Bacteroidota</taxon>
        <taxon>Flavobacteriia</taxon>
        <taxon>Flavobacteriales</taxon>
        <taxon>Flavobacteriaceae</taxon>
        <taxon>Salegentibacter</taxon>
    </lineage>
</organism>
<dbReference type="OrthoDB" id="1453826at2"/>
<feature type="transmembrane region" description="Helical" evidence="1">
    <location>
        <begin position="30"/>
        <end position="51"/>
    </location>
</feature>
<dbReference type="RefSeq" id="WP_072879290.1">
    <property type="nucleotide sequence ID" value="NZ_FQVT01000005.1"/>
</dbReference>
<evidence type="ECO:0000313" key="2">
    <source>
        <dbReference type="EMBL" id="SHG13467.1"/>
    </source>
</evidence>
<keyword evidence="1" id="KW-0812">Transmembrane</keyword>
<gene>
    <name evidence="2" type="ORF">SAMN05444483_10582</name>
</gene>
<dbReference type="STRING" id="1073325.SAMN05444483_10582"/>
<keyword evidence="3" id="KW-1185">Reference proteome</keyword>
<name>A0A1M5HC08_SALEC</name>
<evidence type="ECO:0000313" key="3">
    <source>
        <dbReference type="Proteomes" id="UP000183945"/>
    </source>
</evidence>
<proteinExistence type="predicted"/>
<dbReference type="AlphaFoldDB" id="A0A1M5HC08"/>
<accession>A0A1M5HC08</accession>
<reference evidence="3" key="1">
    <citation type="submission" date="2016-11" db="EMBL/GenBank/DDBJ databases">
        <authorList>
            <person name="Varghese N."/>
            <person name="Submissions S."/>
        </authorList>
    </citation>
    <scope>NUCLEOTIDE SEQUENCE [LARGE SCALE GENOMIC DNA]</scope>
    <source>
        <strain evidence="3">DSM 24579</strain>
    </source>
</reference>
<dbReference type="Proteomes" id="UP000183945">
    <property type="component" value="Unassembled WGS sequence"/>
</dbReference>
<keyword evidence="1" id="KW-0472">Membrane</keyword>
<dbReference type="EMBL" id="FQVT01000005">
    <property type="protein sequence ID" value="SHG13467.1"/>
    <property type="molecule type" value="Genomic_DNA"/>
</dbReference>
<evidence type="ECO:0000256" key="1">
    <source>
        <dbReference type="SAM" id="Phobius"/>
    </source>
</evidence>
<protein>
    <submittedName>
        <fullName evidence="2">Uncharacterized protein</fullName>
    </submittedName>
</protein>